<reference evidence="4" key="1">
    <citation type="submission" date="2019-07" db="EMBL/GenBank/DDBJ databases">
        <title>Shewanella sp. YLB-08 draft genomic sequence.</title>
        <authorList>
            <person name="Yu L."/>
        </authorList>
    </citation>
    <scope>NUCLEOTIDE SEQUENCE [LARGE SCALE GENOMIC DNA]</scope>
    <source>
        <strain evidence="4">JCM 20706</strain>
    </source>
</reference>
<evidence type="ECO:0000256" key="2">
    <source>
        <dbReference type="SAM" id="Phobius"/>
    </source>
</evidence>
<evidence type="ECO:0000313" key="4">
    <source>
        <dbReference type="Proteomes" id="UP000318126"/>
    </source>
</evidence>
<proteinExistence type="predicted"/>
<sequence length="352" mass="38556">MQYKSLFCVKGRDNWQRFTAISGSLYLILLLGFVLIGAGGGNLLLALLLLPVLGLSALRRVRDIERQSWFAGLTLPPFMLFSLSLANESVMASLISLVIGVSITLFLAFQKSSHPAKSYSQGYFGPQVSQQRPRSHSRVEPTIDGSAPDAEEVGYDEAYAAPFYLQAESTQQPEKGVTLELWLVWAKQNQKLLFGVVGSCLLLMVFSSLWSMLDSSEDAAEQASIEHTPQESVERSEVRLPDGFSLLLEDELLIMRWLGEADEPGVIWSLATAKGDNSCAELVFNNGSQYRPVSVELMADTSIEARFTPLDTAEIIHDVALRGSLKLCGYNFSLKGSQSALAKSGAFVPYLG</sequence>
<comment type="caution">
    <text evidence="3">The sequence shown here is derived from an EMBL/GenBank/DDBJ whole genome shotgun (WGS) entry which is preliminary data.</text>
</comment>
<dbReference type="EMBL" id="VKGK01000007">
    <property type="protein sequence ID" value="TRY14901.1"/>
    <property type="molecule type" value="Genomic_DNA"/>
</dbReference>
<feature type="region of interest" description="Disordered" evidence="1">
    <location>
        <begin position="125"/>
        <end position="147"/>
    </location>
</feature>
<gene>
    <name evidence="3" type="ORF">FN961_07880</name>
</gene>
<feature type="transmembrane region" description="Helical" evidence="2">
    <location>
        <begin position="25"/>
        <end position="56"/>
    </location>
</feature>
<evidence type="ECO:0000313" key="3">
    <source>
        <dbReference type="EMBL" id="TRY14901.1"/>
    </source>
</evidence>
<dbReference type="Proteomes" id="UP000318126">
    <property type="component" value="Unassembled WGS sequence"/>
</dbReference>
<feature type="transmembrane region" description="Helical" evidence="2">
    <location>
        <begin position="192"/>
        <end position="213"/>
    </location>
</feature>
<dbReference type="AlphaFoldDB" id="A0A553JRB2"/>
<evidence type="ECO:0000256" key="1">
    <source>
        <dbReference type="SAM" id="MobiDB-lite"/>
    </source>
</evidence>
<feature type="transmembrane region" description="Helical" evidence="2">
    <location>
        <begin position="91"/>
        <end position="109"/>
    </location>
</feature>
<keyword evidence="2" id="KW-1133">Transmembrane helix</keyword>
<keyword evidence="2" id="KW-0812">Transmembrane</keyword>
<keyword evidence="4" id="KW-1185">Reference proteome</keyword>
<dbReference type="RefSeq" id="WP_143564008.1">
    <property type="nucleotide sequence ID" value="NZ_BMPL01000020.1"/>
</dbReference>
<organism evidence="3 4">
    <name type="scientific">Shewanella hanedai</name>
    <name type="common">Alteromonas hanedai</name>
    <dbReference type="NCBI Taxonomy" id="25"/>
    <lineage>
        <taxon>Bacteria</taxon>
        <taxon>Pseudomonadati</taxon>
        <taxon>Pseudomonadota</taxon>
        <taxon>Gammaproteobacteria</taxon>
        <taxon>Alteromonadales</taxon>
        <taxon>Shewanellaceae</taxon>
        <taxon>Shewanella</taxon>
    </lineage>
</organism>
<dbReference type="OrthoDB" id="6396106at2"/>
<keyword evidence="2" id="KW-0472">Membrane</keyword>
<accession>A0A553JRB2</accession>
<protein>
    <submittedName>
        <fullName evidence="3">DUF805 domain-containing protein</fullName>
    </submittedName>
</protein>
<name>A0A553JRB2_SHEHA</name>